<organism evidence="2 3">
    <name type="scientific">Nostocoides vanveenii</name>
    <dbReference type="NCBI Taxonomy" id="330835"/>
    <lineage>
        <taxon>Bacteria</taxon>
        <taxon>Bacillati</taxon>
        <taxon>Actinomycetota</taxon>
        <taxon>Actinomycetes</taxon>
        <taxon>Micrococcales</taxon>
        <taxon>Intrasporangiaceae</taxon>
        <taxon>Nostocoides</taxon>
    </lineage>
</organism>
<dbReference type="RefSeq" id="WP_344066620.1">
    <property type="nucleotide sequence ID" value="NZ_BAAAPN010000054.1"/>
</dbReference>
<dbReference type="Pfam" id="PF03009">
    <property type="entry name" value="GDPD"/>
    <property type="match status" value="1"/>
</dbReference>
<dbReference type="InterPro" id="IPR017946">
    <property type="entry name" value="PLC-like_Pdiesterase_TIM-brl"/>
</dbReference>
<reference evidence="2 3" key="1">
    <citation type="journal article" date="2019" name="Int. J. Syst. Evol. Microbiol.">
        <title>The Global Catalogue of Microorganisms (GCM) 10K type strain sequencing project: providing services to taxonomists for standard genome sequencing and annotation.</title>
        <authorList>
            <consortium name="The Broad Institute Genomics Platform"/>
            <consortium name="The Broad Institute Genome Sequencing Center for Infectious Disease"/>
            <person name="Wu L."/>
            <person name="Ma J."/>
        </authorList>
    </citation>
    <scope>NUCLEOTIDE SEQUENCE [LARGE SCALE GENOMIC DNA]</scope>
    <source>
        <strain evidence="2 3">JCM 15591</strain>
    </source>
</reference>
<evidence type="ECO:0000313" key="2">
    <source>
        <dbReference type="EMBL" id="GAA1764193.1"/>
    </source>
</evidence>
<proteinExistence type="predicted"/>
<dbReference type="Proteomes" id="UP001501475">
    <property type="component" value="Unassembled WGS sequence"/>
</dbReference>
<keyword evidence="3" id="KW-1185">Reference proteome</keyword>
<evidence type="ECO:0000259" key="1">
    <source>
        <dbReference type="PROSITE" id="PS51704"/>
    </source>
</evidence>
<protein>
    <submittedName>
        <fullName evidence="2">Glycerophosphodiester phosphodiesterase</fullName>
    </submittedName>
</protein>
<accession>A0ABN2KTN6</accession>
<evidence type="ECO:0000313" key="3">
    <source>
        <dbReference type="Proteomes" id="UP001501475"/>
    </source>
</evidence>
<name>A0ABN2KTN6_9MICO</name>
<sequence length="262" mass="28009">MRAADHPYFDTTGPVGLAHRGGAEFTPNVGRENTIAAFGAAIDLGFRYLETDVHTTSDGVLVAFHDTVLDRVTDTAGAIADLPYAVVAAARTAAGDGIPLLDEVLETFPEARINIDVKAVGAIEPLVAAIRSHSALDRVCVGSFSDARLAAVRKALGPGLATAMGPRGVAQMRFTPHLLSRILHSPAPVLQIPTGHTVRGRRVRLVTPGLVRQVHRLGKHLHVWTIDDPAEMRRLLDLGVDGIVTDRPDTLVDVFGERQLTP</sequence>
<gene>
    <name evidence="2" type="ORF">GCM10009810_24100</name>
</gene>
<dbReference type="Gene3D" id="3.20.20.190">
    <property type="entry name" value="Phosphatidylinositol (PI) phosphodiesterase"/>
    <property type="match status" value="1"/>
</dbReference>
<dbReference type="EMBL" id="BAAAPN010000054">
    <property type="protein sequence ID" value="GAA1764193.1"/>
    <property type="molecule type" value="Genomic_DNA"/>
</dbReference>
<dbReference type="PANTHER" id="PTHR43805">
    <property type="entry name" value="GLYCEROPHOSPHORYL DIESTER PHOSPHODIESTERASE"/>
    <property type="match status" value="1"/>
</dbReference>
<comment type="caution">
    <text evidence="2">The sequence shown here is derived from an EMBL/GenBank/DDBJ whole genome shotgun (WGS) entry which is preliminary data.</text>
</comment>
<feature type="domain" description="GP-PDE" evidence="1">
    <location>
        <begin position="14"/>
        <end position="255"/>
    </location>
</feature>
<dbReference type="SUPFAM" id="SSF51695">
    <property type="entry name" value="PLC-like phosphodiesterases"/>
    <property type="match status" value="1"/>
</dbReference>
<dbReference type="InterPro" id="IPR030395">
    <property type="entry name" value="GP_PDE_dom"/>
</dbReference>
<dbReference type="PANTHER" id="PTHR43805:SF1">
    <property type="entry name" value="GP-PDE DOMAIN-CONTAINING PROTEIN"/>
    <property type="match status" value="1"/>
</dbReference>
<dbReference type="PROSITE" id="PS51704">
    <property type="entry name" value="GP_PDE"/>
    <property type="match status" value="1"/>
</dbReference>